<protein>
    <submittedName>
        <fullName evidence="2">Uncharacterized protein</fullName>
    </submittedName>
</protein>
<evidence type="ECO:0000313" key="3">
    <source>
        <dbReference type="Proteomes" id="UP001371456"/>
    </source>
</evidence>
<sequence length="103" mass="11532">MIQGSNLSSWPDFFPFALWSLWINRNHNTFNNKSSLLLPSVVKNKTLESCCYSNHAQNPQASDLMSIKWSPPTTRTFKLNTNGSFSKDRSKGGTGGVIRDHNG</sequence>
<gene>
    <name evidence="2" type="ORF">RDI58_026851</name>
</gene>
<dbReference type="AlphaFoldDB" id="A0AAN8SUE3"/>
<evidence type="ECO:0000313" key="2">
    <source>
        <dbReference type="EMBL" id="KAK6775850.1"/>
    </source>
</evidence>
<reference evidence="2 3" key="1">
    <citation type="submission" date="2024-02" db="EMBL/GenBank/DDBJ databases">
        <title>de novo genome assembly of Solanum bulbocastanum strain 11H21.</title>
        <authorList>
            <person name="Hosaka A.J."/>
        </authorList>
    </citation>
    <scope>NUCLEOTIDE SEQUENCE [LARGE SCALE GENOMIC DNA]</scope>
    <source>
        <tissue evidence="2">Young leaves</tissue>
    </source>
</reference>
<name>A0AAN8SUE3_SOLBU</name>
<dbReference type="InterPro" id="IPR052929">
    <property type="entry name" value="RNase_H-like_EbsB-rel"/>
</dbReference>
<dbReference type="PANTHER" id="PTHR47074:SF21">
    <property type="entry name" value="RNASE H TYPE-1 DOMAIN-CONTAINING PROTEIN"/>
    <property type="match status" value="1"/>
</dbReference>
<accession>A0AAN8SUE3</accession>
<dbReference type="EMBL" id="JBANQN010000011">
    <property type="protein sequence ID" value="KAK6775850.1"/>
    <property type="molecule type" value="Genomic_DNA"/>
</dbReference>
<organism evidence="2 3">
    <name type="scientific">Solanum bulbocastanum</name>
    <name type="common">Wild potato</name>
    <dbReference type="NCBI Taxonomy" id="147425"/>
    <lineage>
        <taxon>Eukaryota</taxon>
        <taxon>Viridiplantae</taxon>
        <taxon>Streptophyta</taxon>
        <taxon>Embryophyta</taxon>
        <taxon>Tracheophyta</taxon>
        <taxon>Spermatophyta</taxon>
        <taxon>Magnoliopsida</taxon>
        <taxon>eudicotyledons</taxon>
        <taxon>Gunneridae</taxon>
        <taxon>Pentapetalae</taxon>
        <taxon>asterids</taxon>
        <taxon>lamiids</taxon>
        <taxon>Solanales</taxon>
        <taxon>Solanaceae</taxon>
        <taxon>Solanoideae</taxon>
        <taxon>Solaneae</taxon>
        <taxon>Solanum</taxon>
    </lineage>
</organism>
<comment type="caution">
    <text evidence="2">The sequence shown here is derived from an EMBL/GenBank/DDBJ whole genome shotgun (WGS) entry which is preliminary data.</text>
</comment>
<dbReference type="Proteomes" id="UP001371456">
    <property type="component" value="Unassembled WGS sequence"/>
</dbReference>
<feature type="region of interest" description="Disordered" evidence="1">
    <location>
        <begin position="80"/>
        <end position="103"/>
    </location>
</feature>
<evidence type="ECO:0000256" key="1">
    <source>
        <dbReference type="SAM" id="MobiDB-lite"/>
    </source>
</evidence>
<proteinExistence type="predicted"/>
<keyword evidence="3" id="KW-1185">Reference proteome</keyword>
<dbReference type="PANTHER" id="PTHR47074">
    <property type="entry name" value="BNAC02G40300D PROTEIN"/>
    <property type="match status" value="1"/>
</dbReference>